<dbReference type="Proteomes" id="UP000007509">
    <property type="component" value="Unassembled WGS sequence"/>
</dbReference>
<sequence length="258" mass="30492">MFQKFLLLAFISLFNIFYSQLEVLDHYPPKQHFYAGGERIMTMEMIQIVKKKGLLPCPDHDEKYFMKILVYADASISYVKDFDSLNIEKKKCAFDFGRKLIPYLKRWVPAKEDDKFVGAIANVEINPFLLYYSKDDPKDNIFTYPEFKKGLPAFSYEVRRIFEQKIRKNEDRYGSFSFTINEKGIMEDIKVEGEYTDQEKKQLASDLSKIKGEWNPASYNGIPRKYTLRQSVTQQFDIKTEHNKLNNPLNQNGFYRSH</sequence>
<evidence type="ECO:0000313" key="2">
    <source>
        <dbReference type="Proteomes" id="UP000007509"/>
    </source>
</evidence>
<dbReference type="EMBL" id="AKJY01000021">
    <property type="protein sequence ID" value="EJL73697.1"/>
    <property type="molecule type" value="Genomic_DNA"/>
</dbReference>
<protein>
    <recommendedName>
        <fullName evidence="3">Gram-negative bacterial tonB protein</fullName>
    </recommendedName>
</protein>
<comment type="caution">
    <text evidence="1">The sequence shown here is derived from an EMBL/GenBank/DDBJ whole genome shotgun (WGS) entry which is preliminary data.</text>
</comment>
<evidence type="ECO:0000313" key="1">
    <source>
        <dbReference type="EMBL" id="EJL73697.1"/>
    </source>
</evidence>
<organism evidence="1 2">
    <name type="scientific">Chryseobacterium populi</name>
    <dbReference type="NCBI Taxonomy" id="1144316"/>
    <lineage>
        <taxon>Bacteria</taxon>
        <taxon>Pseudomonadati</taxon>
        <taxon>Bacteroidota</taxon>
        <taxon>Flavobacteriia</taxon>
        <taxon>Flavobacteriales</taxon>
        <taxon>Weeksellaceae</taxon>
        <taxon>Chryseobacterium group</taxon>
        <taxon>Chryseobacterium</taxon>
    </lineage>
</organism>
<dbReference type="PATRIC" id="fig|1144316.3.peg.1462"/>
<accession>J2T6N2</accession>
<evidence type="ECO:0008006" key="3">
    <source>
        <dbReference type="Google" id="ProtNLM"/>
    </source>
</evidence>
<keyword evidence="2" id="KW-1185">Reference proteome</keyword>
<dbReference type="AlphaFoldDB" id="J2T6N2"/>
<gene>
    <name evidence="1" type="ORF">PMI13_01459</name>
</gene>
<reference evidence="1 2" key="1">
    <citation type="journal article" date="2012" name="J. Bacteriol.">
        <title>Twenty-one genome sequences from Pseudomonas species and 19 genome sequences from diverse bacteria isolated from the rhizosphere and endosphere of Populus deltoides.</title>
        <authorList>
            <person name="Brown S.D."/>
            <person name="Utturkar S.M."/>
            <person name="Klingeman D.M."/>
            <person name="Johnson C.M."/>
            <person name="Martin S.L."/>
            <person name="Land M.L."/>
            <person name="Lu T.Y."/>
            <person name="Schadt C.W."/>
            <person name="Doktycz M.J."/>
            <person name="Pelletier D.A."/>
        </authorList>
    </citation>
    <scope>NUCLEOTIDE SEQUENCE [LARGE SCALE GENOMIC DNA]</scope>
    <source>
        <strain evidence="1 2">CF314</strain>
    </source>
</reference>
<proteinExistence type="predicted"/>
<name>J2T6N2_9FLAO</name>